<dbReference type="EMBL" id="FPKV01000001">
    <property type="protein sequence ID" value="SFZ89342.1"/>
    <property type="molecule type" value="Genomic_DNA"/>
</dbReference>
<dbReference type="PROSITE" id="PS51747">
    <property type="entry name" value="CYT_DCMP_DEAMINASES_2"/>
    <property type="match status" value="1"/>
</dbReference>
<evidence type="ECO:0000256" key="1">
    <source>
        <dbReference type="ARBA" id="ARBA00006576"/>
    </source>
</evidence>
<dbReference type="PANTHER" id="PTHR11079">
    <property type="entry name" value="CYTOSINE DEAMINASE FAMILY MEMBER"/>
    <property type="match status" value="1"/>
</dbReference>
<dbReference type="InterPro" id="IPR002125">
    <property type="entry name" value="CMP_dCMP_dom"/>
</dbReference>
<protein>
    <submittedName>
        <fullName evidence="6">tRNA(Arg) A34 adenosine deaminase TadA</fullName>
    </submittedName>
</protein>
<dbReference type="Gene3D" id="3.40.140.10">
    <property type="entry name" value="Cytidine Deaminase, domain 2"/>
    <property type="match status" value="1"/>
</dbReference>
<evidence type="ECO:0000313" key="6">
    <source>
        <dbReference type="EMBL" id="SFZ89342.1"/>
    </source>
</evidence>
<sequence length="159" mass="17852">MNILEREKFMLEAVNAALKGMNNNEGGPFGCVVVKNGEIIGRGNNKVTSTNDPTAHAEVTAIRDACKNLNSFQLDGCEIYTSCEPCPMCLGAIYWARPDKVFYGSNQADAANIGFDDEFIYKEIPLPYAERSIPFEQLAREIALEPFQKWQKKEDKTEY</sequence>
<evidence type="ECO:0000313" key="7">
    <source>
        <dbReference type="Proteomes" id="UP000182544"/>
    </source>
</evidence>
<organism evidence="6 7">
    <name type="scientific">Flaviramulus basaltis</name>
    <dbReference type="NCBI Taxonomy" id="369401"/>
    <lineage>
        <taxon>Bacteria</taxon>
        <taxon>Pseudomonadati</taxon>
        <taxon>Bacteroidota</taxon>
        <taxon>Flavobacteriia</taxon>
        <taxon>Flavobacteriales</taxon>
        <taxon>Flavobacteriaceae</taxon>
        <taxon>Flaviramulus</taxon>
    </lineage>
</organism>
<dbReference type="RefSeq" id="WP_171946593.1">
    <property type="nucleotide sequence ID" value="NZ_FPKV01000001.1"/>
</dbReference>
<dbReference type="FunFam" id="3.40.140.10:FF:000011">
    <property type="entry name" value="tRNA-specific adenosine deaminase"/>
    <property type="match status" value="1"/>
</dbReference>
<keyword evidence="7" id="KW-1185">Reference proteome</keyword>
<evidence type="ECO:0000256" key="2">
    <source>
        <dbReference type="ARBA" id="ARBA00022723"/>
    </source>
</evidence>
<dbReference type="AlphaFoldDB" id="A0A1K2IAS4"/>
<keyword evidence="2" id="KW-0479">Metal-binding</keyword>
<dbReference type="Pfam" id="PF00383">
    <property type="entry name" value="dCMP_cyt_deam_1"/>
    <property type="match status" value="1"/>
</dbReference>
<keyword evidence="3" id="KW-0378">Hydrolase</keyword>
<dbReference type="GO" id="GO:0008270">
    <property type="term" value="F:zinc ion binding"/>
    <property type="evidence" value="ECO:0007669"/>
    <property type="project" value="InterPro"/>
</dbReference>
<dbReference type="GO" id="GO:0006152">
    <property type="term" value="P:purine nucleoside catabolic process"/>
    <property type="evidence" value="ECO:0007669"/>
    <property type="project" value="TreeGrafter"/>
</dbReference>
<dbReference type="InterPro" id="IPR016192">
    <property type="entry name" value="APOBEC/CMP_deaminase_Zn-bd"/>
</dbReference>
<dbReference type="Proteomes" id="UP000182544">
    <property type="component" value="Unassembled WGS sequence"/>
</dbReference>
<dbReference type="SUPFAM" id="SSF53927">
    <property type="entry name" value="Cytidine deaminase-like"/>
    <property type="match status" value="1"/>
</dbReference>
<keyword evidence="4" id="KW-0862">Zinc</keyword>
<evidence type="ECO:0000256" key="4">
    <source>
        <dbReference type="ARBA" id="ARBA00022833"/>
    </source>
</evidence>
<comment type="similarity">
    <text evidence="1">Belongs to the cytidine and deoxycytidylate deaminase family.</text>
</comment>
<proteinExistence type="inferred from homology"/>
<evidence type="ECO:0000259" key="5">
    <source>
        <dbReference type="PROSITE" id="PS51747"/>
    </source>
</evidence>
<accession>A0A1K2IAS4</accession>
<reference evidence="6 7" key="1">
    <citation type="submission" date="2016-10" db="EMBL/GenBank/DDBJ databases">
        <authorList>
            <person name="de Groot N.N."/>
        </authorList>
    </citation>
    <scope>NUCLEOTIDE SEQUENCE [LARGE SCALE GENOMIC DNA]</scope>
    <source>
        <strain evidence="6 7">DSM 18180</strain>
    </source>
</reference>
<dbReference type="GO" id="GO:0047974">
    <property type="term" value="F:guanosine deaminase activity"/>
    <property type="evidence" value="ECO:0007669"/>
    <property type="project" value="TreeGrafter"/>
</dbReference>
<dbReference type="CDD" id="cd01285">
    <property type="entry name" value="nucleoside_deaminase"/>
    <property type="match status" value="1"/>
</dbReference>
<feature type="domain" description="CMP/dCMP-type deaminase" evidence="5">
    <location>
        <begin position="4"/>
        <end position="135"/>
    </location>
</feature>
<gene>
    <name evidence="6" type="ORF">SAMN05428642_101177</name>
</gene>
<dbReference type="PROSITE" id="PS00903">
    <property type="entry name" value="CYT_DCMP_DEAMINASES_1"/>
    <property type="match status" value="1"/>
</dbReference>
<dbReference type="InterPro" id="IPR016193">
    <property type="entry name" value="Cytidine_deaminase-like"/>
</dbReference>
<name>A0A1K2IAS4_9FLAO</name>
<dbReference type="STRING" id="369401.SAMN05428642_101177"/>
<evidence type="ECO:0000256" key="3">
    <source>
        <dbReference type="ARBA" id="ARBA00022801"/>
    </source>
</evidence>
<dbReference type="PANTHER" id="PTHR11079:SF161">
    <property type="entry name" value="CMP_DCMP-TYPE DEAMINASE DOMAIN-CONTAINING PROTEIN"/>
    <property type="match status" value="1"/>
</dbReference>